<keyword evidence="4 7" id="KW-0560">Oxidoreductase</keyword>
<dbReference type="KEGG" id="noa:BKM31_48180"/>
<dbReference type="FunFam" id="1.10.630.10:FF:000018">
    <property type="entry name" value="Cytochrome P450 monooxygenase"/>
    <property type="match status" value="1"/>
</dbReference>
<evidence type="ECO:0000313" key="8">
    <source>
        <dbReference type="EMBL" id="AQZ68220.1"/>
    </source>
</evidence>
<dbReference type="GO" id="GO:0016705">
    <property type="term" value="F:oxidoreductase activity, acting on paired donors, with incorporation or reduction of molecular oxygen"/>
    <property type="evidence" value="ECO:0007669"/>
    <property type="project" value="InterPro"/>
</dbReference>
<name>A0A1V0ADB4_9ACTN</name>
<dbReference type="GO" id="GO:0005506">
    <property type="term" value="F:iron ion binding"/>
    <property type="evidence" value="ECO:0007669"/>
    <property type="project" value="InterPro"/>
</dbReference>
<protein>
    <recommendedName>
        <fullName evidence="10">Cytochrome</fullName>
    </recommendedName>
</protein>
<dbReference type="AlphaFoldDB" id="A0A1V0ADB4"/>
<dbReference type="InterPro" id="IPR001128">
    <property type="entry name" value="Cyt_P450"/>
</dbReference>
<keyword evidence="2 7" id="KW-0349">Heme</keyword>
<evidence type="ECO:0000313" key="9">
    <source>
        <dbReference type="Proteomes" id="UP000190797"/>
    </source>
</evidence>
<evidence type="ECO:0000256" key="1">
    <source>
        <dbReference type="ARBA" id="ARBA00010617"/>
    </source>
</evidence>
<dbReference type="InterPro" id="IPR036396">
    <property type="entry name" value="Cyt_P450_sf"/>
</dbReference>
<evidence type="ECO:0000256" key="6">
    <source>
        <dbReference type="ARBA" id="ARBA00023033"/>
    </source>
</evidence>
<dbReference type="PROSITE" id="PS00086">
    <property type="entry name" value="CYTOCHROME_P450"/>
    <property type="match status" value="1"/>
</dbReference>
<organism evidence="8 9">
    <name type="scientific">[Actinomadura] parvosata subsp. kistnae</name>
    <dbReference type="NCBI Taxonomy" id="1909395"/>
    <lineage>
        <taxon>Bacteria</taxon>
        <taxon>Bacillati</taxon>
        <taxon>Actinomycetota</taxon>
        <taxon>Actinomycetes</taxon>
        <taxon>Streptosporangiales</taxon>
        <taxon>Streptosporangiaceae</taxon>
        <taxon>Nonomuraea</taxon>
    </lineage>
</organism>
<keyword evidence="9" id="KW-1185">Reference proteome</keyword>
<keyword evidence="3 7" id="KW-0479">Metal-binding</keyword>
<dbReference type="RefSeq" id="WP_080044541.1">
    <property type="nucleotide sequence ID" value="NZ_CP017717.1"/>
</dbReference>
<evidence type="ECO:0000256" key="3">
    <source>
        <dbReference type="ARBA" id="ARBA00022723"/>
    </source>
</evidence>
<evidence type="ECO:0000256" key="2">
    <source>
        <dbReference type="ARBA" id="ARBA00022617"/>
    </source>
</evidence>
<dbReference type="PANTHER" id="PTHR46696:SF1">
    <property type="entry name" value="CYTOCHROME P450 YJIB-RELATED"/>
    <property type="match status" value="1"/>
</dbReference>
<dbReference type="PANTHER" id="PTHR46696">
    <property type="entry name" value="P450, PUTATIVE (EUROFUNG)-RELATED"/>
    <property type="match status" value="1"/>
</dbReference>
<evidence type="ECO:0000256" key="5">
    <source>
        <dbReference type="ARBA" id="ARBA00023004"/>
    </source>
</evidence>
<dbReference type="Pfam" id="PF00067">
    <property type="entry name" value="p450"/>
    <property type="match status" value="1"/>
</dbReference>
<dbReference type="SUPFAM" id="SSF48264">
    <property type="entry name" value="Cytochrome P450"/>
    <property type="match status" value="1"/>
</dbReference>
<evidence type="ECO:0008006" key="10">
    <source>
        <dbReference type="Google" id="ProtNLM"/>
    </source>
</evidence>
<sequence length="408" mass="45074">MSLGDLYEPLHQHHADPYPFYERARREEPLFYSPAIGAWVVTKMADVRRILRDGALFSSANTLRPYSPFPPALLAELEKGYPNLGSYITMDGEEHRRRRAPAAAALTPERVAAIEPYITERATTLIDGFAKDGGVEFMAGYANRLPVDVTARLVGFAEQDATAFGDDSRAAAAMGMGHRFGSEEEQIACAQAWVRFQRLIERYVTERRAAPEDDVISDYVAAFAPGDGPLAFEEMAELIGMILGIALPGHITTSALLGNGLLRLLSEPEQWRLLCERPDLAPNATEEIARYDTPTHIFLRISTAEATVGGRNFPAGTEFALCLASANRDEDAFERAETFDITRPPHANVVFGQGAHYCPGAGLARRQVEISLRLLAERLPGLRLVPGQRIEYRGTLDHRGPLTLLLEW</sequence>
<dbReference type="Proteomes" id="UP000190797">
    <property type="component" value="Chromosome"/>
</dbReference>
<gene>
    <name evidence="8" type="ORF">BKM31_48180</name>
</gene>
<dbReference type="GO" id="GO:0004497">
    <property type="term" value="F:monooxygenase activity"/>
    <property type="evidence" value="ECO:0007669"/>
    <property type="project" value="UniProtKB-KW"/>
</dbReference>
<evidence type="ECO:0000256" key="4">
    <source>
        <dbReference type="ARBA" id="ARBA00023002"/>
    </source>
</evidence>
<dbReference type="InterPro" id="IPR002397">
    <property type="entry name" value="Cyt_P450_B"/>
</dbReference>
<keyword evidence="6 7" id="KW-0503">Monooxygenase</keyword>
<dbReference type="OrthoDB" id="3807506at2"/>
<proteinExistence type="inferred from homology"/>
<dbReference type="InterPro" id="IPR017972">
    <property type="entry name" value="Cyt_P450_CS"/>
</dbReference>
<dbReference type="PRINTS" id="PR00359">
    <property type="entry name" value="BP450"/>
</dbReference>
<dbReference type="GO" id="GO:0020037">
    <property type="term" value="F:heme binding"/>
    <property type="evidence" value="ECO:0007669"/>
    <property type="project" value="InterPro"/>
</dbReference>
<accession>A0A1V0ADB4</accession>
<dbReference type="STRING" id="1909395.BKM31_48180"/>
<evidence type="ECO:0000256" key="7">
    <source>
        <dbReference type="RuleBase" id="RU000461"/>
    </source>
</evidence>
<dbReference type="EMBL" id="CP017717">
    <property type="protein sequence ID" value="AQZ68220.1"/>
    <property type="molecule type" value="Genomic_DNA"/>
</dbReference>
<dbReference type="Gene3D" id="1.10.630.10">
    <property type="entry name" value="Cytochrome P450"/>
    <property type="match status" value="1"/>
</dbReference>
<reference evidence="9" key="1">
    <citation type="journal article" date="2017" name="Med. Chem. Commun.">
        <title>Nonomuraea sp. ATCC 55076 harbours the largest actinomycete chromosome to date and the kistamicin biosynthetic gene cluster.</title>
        <authorList>
            <person name="Nazari B."/>
            <person name="Forneris C.C."/>
            <person name="Gibson M.I."/>
            <person name="Moon K."/>
            <person name="Schramma K.R."/>
            <person name="Seyedsayamdost M.R."/>
        </authorList>
    </citation>
    <scope>NUCLEOTIDE SEQUENCE [LARGE SCALE GENOMIC DNA]</scope>
    <source>
        <strain evidence="9">ATCC 55076</strain>
    </source>
</reference>
<keyword evidence="5 7" id="KW-0408">Iron</keyword>
<comment type="similarity">
    <text evidence="1 7">Belongs to the cytochrome P450 family.</text>
</comment>